<proteinExistence type="predicted"/>
<name>A0A979G0P9_CHIPD</name>
<dbReference type="RefSeq" id="WP_012788762.1">
    <property type="nucleotide sequence ID" value="NC_013132.1"/>
</dbReference>
<dbReference type="EMBL" id="CP001699">
    <property type="protein sequence ID" value="ACU58586.1"/>
    <property type="molecule type" value="Genomic_DNA"/>
</dbReference>
<feature type="chain" id="PRO_5037630760" description="Glycoside hydrolase 123 C-terminal domain-containing protein" evidence="1">
    <location>
        <begin position="20"/>
        <end position="560"/>
    </location>
</feature>
<dbReference type="SUPFAM" id="SSF51445">
    <property type="entry name" value="(Trans)glycosidases"/>
    <property type="match status" value="1"/>
</dbReference>
<dbReference type="InterPro" id="IPR053850">
    <property type="entry name" value="Glyco_hydro_123_N_2"/>
</dbReference>
<evidence type="ECO:0000259" key="2">
    <source>
        <dbReference type="Pfam" id="PF13320"/>
    </source>
</evidence>
<feature type="domain" description="Glycoside hydrolase 123 N-terminal" evidence="3">
    <location>
        <begin position="58"/>
        <end position="166"/>
    </location>
</feature>
<evidence type="ECO:0008006" key="6">
    <source>
        <dbReference type="Google" id="ProtNLM"/>
    </source>
</evidence>
<dbReference type="OrthoDB" id="903930at2"/>
<dbReference type="InterPro" id="IPR025150">
    <property type="entry name" value="GH123_cat"/>
</dbReference>
<gene>
    <name evidence="4" type="ordered locus">Cpin_1088</name>
</gene>
<dbReference type="Pfam" id="PF13320">
    <property type="entry name" value="GH123_cat"/>
    <property type="match status" value="1"/>
</dbReference>
<dbReference type="KEGG" id="cpi:Cpin_1088"/>
<evidence type="ECO:0000313" key="5">
    <source>
        <dbReference type="Proteomes" id="UP000002215"/>
    </source>
</evidence>
<reference evidence="4 5" key="2">
    <citation type="journal article" date="2010" name="Stand. Genomic Sci.">
        <title>Complete genome sequence of Chitinophaga pinensis type strain (UQM 2034).</title>
        <authorList>
            <person name="Glavina Del Rio T."/>
            <person name="Abt B."/>
            <person name="Spring S."/>
            <person name="Lapidus A."/>
            <person name="Nolan M."/>
            <person name="Tice H."/>
            <person name="Copeland A."/>
            <person name="Cheng J.F."/>
            <person name="Chen F."/>
            <person name="Bruce D."/>
            <person name="Goodwin L."/>
            <person name="Pitluck S."/>
            <person name="Ivanova N."/>
            <person name="Mavromatis K."/>
            <person name="Mikhailova N."/>
            <person name="Pati A."/>
            <person name="Chen A."/>
            <person name="Palaniappan K."/>
            <person name="Land M."/>
            <person name="Hauser L."/>
            <person name="Chang Y.J."/>
            <person name="Jeffries C.D."/>
            <person name="Chain P."/>
            <person name="Saunders E."/>
            <person name="Detter J.C."/>
            <person name="Brettin T."/>
            <person name="Rohde M."/>
            <person name="Goker M."/>
            <person name="Bristow J."/>
            <person name="Eisen J.A."/>
            <person name="Markowitz V."/>
            <person name="Hugenholtz P."/>
            <person name="Kyrpides N.C."/>
            <person name="Klenk H.P."/>
            <person name="Lucas S."/>
        </authorList>
    </citation>
    <scope>NUCLEOTIDE SEQUENCE [LARGE SCALE GENOMIC DNA]</scope>
    <source>
        <strain evidence="5">ATCC 43595 / DSM 2588 / LMG 13176 / NBRC 15968 / NCIMB 11800 / UQM 2034</strain>
    </source>
</reference>
<sequence>MKAFFLLLLGVLPFGILSAQESNRKKGGATAMFVDPLVKVFKYSNDLQEIKPVADVAKGEYASFQFVYRSGTAIKSLSAKITGIKGERGGTISNSMVKFVGYVKQGKYTDKPATDIIRSKDGTFPDPLYEQQSIAVDAGDNQAIWLTVPITAGQQPDLYHGELVVTAVTANGEQQSVKKNFDIKVYPVSVTKQTLWVSNWASFLSPSSVVMKNPQASKMYSDEYWTALKAMADKMNDYRQNVVRIEMLKVITFNKGNNGHYSFNFERLDKMMGLFMQSGIKRFEGDFVAQKMTDWAGPLGFVMPADAGDAVSRKLVTVNDADNNARQFYKEYLVALYNHLKQKNWDDIVFLHVSDEPTQQNPKAYKDMLAFVRSVVPDMKIIEAINQPVPIDVDIQVPLLSYLRYGALPKFEKQRAQNKGELWYYVCVSPQYNYPNRFLENPLIKTRFLHWTNYKYDLTGFMHWGYNIWTGYPFDFSTSNSVGGDAWIVYPKDGKIISSVRLEAMRDGIVDYELLRLLEKKNPALAQQIVNATILDFDKSNTDIGTFRTNRRKILTALSN</sequence>
<evidence type="ECO:0000256" key="1">
    <source>
        <dbReference type="SAM" id="SignalP"/>
    </source>
</evidence>
<keyword evidence="1" id="KW-0732">Signal</keyword>
<evidence type="ECO:0000259" key="3">
    <source>
        <dbReference type="Pfam" id="PF22680"/>
    </source>
</evidence>
<feature type="signal peptide" evidence="1">
    <location>
        <begin position="1"/>
        <end position="19"/>
    </location>
</feature>
<feature type="domain" description="Glycoside hydrolase 123 catalytic" evidence="2">
    <location>
        <begin position="218"/>
        <end position="518"/>
    </location>
</feature>
<dbReference type="InterPro" id="IPR017853">
    <property type="entry name" value="GH"/>
</dbReference>
<accession>A0A979G0P9</accession>
<reference evidence="5" key="1">
    <citation type="submission" date="2009-08" db="EMBL/GenBank/DDBJ databases">
        <title>The complete genome of Chitinophaga pinensis DSM 2588.</title>
        <authorList>
            <consortium name="US DOE Joint Genome Institute (JGI-PGF)"/>
            <person name="Lucas S."/>
            <person name="Copeland A."/>
            <person name="Lapidus A."/>
            <person name="Glavina del Rio T."/>
            <person name="Dalin E."/>
            <person name="Tice H."/>
            <person name="Bruce D."/>
            <person name="Goodwin L."/>
            <person name="Pitluck S."/>
            <person name="Kyrpides N."/>
            <person name="Mavromatis K."/>
            <person name="Ivanova N."/>
            <person name="Mikhailova N."/>
            <person name="Sims D."/>
            <person name="Meinche L."/>
            <person name="Brettin T."/>
            <person name="Detter J.C."/>
            <person name="Han C."/>
            <person name="Larimer F."/>
            <person name="Land M."/>
            <person name="Hauser L."/>
            <person name="Markowitz V."/>
            <person name="Cheng J.-F."/>
            <person name="Hugenholtz P."/>
            <person name="Woyke T."/>
            <person name="Wu D."/>
            <person name="Spring S."/>
            <person name="Klenk H.-P."/>
            <person name="Eisen J.A."/>
        </authorList>
    </citation>
    <scope>NUCLEOTIDE SEQUENCE [LARGE SCALE GENOMIC DNA]</scope>
    <source>
        <strain evidence="5">ATCC 43595 / DSM 2588 / LMG 13176 / NBRC 15968 / NCIMB 11800 / UQM 2034</strain>
    </source>
</reference>
<evidence type="ECO:0000313" key="4">
    <source>
        <dbReference type="EMBL" id="ACU58586.1"/>
    </source>
</evidence>
<protein>
    <recommendedName>
        <fullName evidence="6">Glycoside hydrolase 123 C-terminal domain-containing protein</fullName>
    </recommendedName>
</protein>
<dbReference type="AlphaFoldDB" id="A0A979G0P9"/>
<organism evidence="4 5">
    <name type="scientific">Chitinophaga pinensis (strain ATCC 43595 / DSM 2588 / LMG 13176 / NBRC 15968 / NCIMB 11800 / UQM 2034)</name>
    <dbReference type="NCBI Taxonomy" id="485918"/>
    <lineage>
        <taxon>Bacteria</taxon>
        <taxon>Pseudomonadati</taxon>
        <taxon>Bacteroidota</taxon>
        <taxon>Chitinophagia</taxon>
        <taxon>Chitinophagales</taxon>
        <taxon>Chitinophagaceae</taxon>
        <taxon>Chitinophaga</taxon>
    </lineage>
</organism>
<dbReference type="Proteomes" id="UP000002215">
    <property type="component" value="Chromosome"/>
</dbReference>
<dbReference type="Pfam" id="PF22680">
    <property type="entry name" value="Glyco_hydro_123_N_2"/>
    <property type="match status" value="1"/>
</dbReference>